<dbReference type="InterPro" id="IPR050698">
    <property type="entry name" value="MBL"/>
</dbReference>
<dbReference type="Gene3D" id="3.40.50.10890">
    <property type="match status" value="1"/>
</dbReference>
<dbReference type="PROSITE" id="PS51257">
    <property type="entry name" value="PROKAR_LIPOPROTEIN"/>
    <property type="match status" value="1"/>
</dbReference>
<feature type="domain" description="Beta-Casp" evidence="3">
    <location>
        <begin position="252"/>
        <end position="382"/>
    </location>
</feature>
<dbReference type="PANTHER" id="PTHR11203">
    <property type="entry name" value="CLEAVAGE AND POLYADENYLATION SPECIFICITY FACTOR FAMILY MEMBER"/>
    <property type="match status" value="1"/>
</dbReference>
<dbReference type="CDD" id="cd16295">
    <property type="entry name" value="TTHA0252-CPSF-like_MBL-fold"/>
    <property type="match status" value="1"/>
</dbReference>
<dbReference type="Pfam" id="PF07521">
    <property type="entry name" value="RMMBL"/>
    <property type="match status" value="1"/>
</dbReference>
<protein>
    <submittedName>
        <fullName evidence="4">MBL fold metallo-hydrolase</fullName>
    </submittedName>
</protein>
<gene>
    <name evidence="4" type="ORF">EF096_17850</name>
</gene>
<dbReference type="SMART" id="SM01027">
    <property type="entry name" value="Beta-Casp"/>
    <property type="match status" value="1"/>
</dbReference>
<dbReference type="Proteomes" id="UP000275199">
    <property type="component" value="Unassembled WGS sequence"/>
</dbReference>
<feature type="domain" description="Metallo-beta-lactamase" evidence="2">
    <location>
        <begin position="18"/>
        <end position="240"/>
    </location>
</feature>
<dbReference type="Pfam" id="PF10996">
    <property type="entry name" value="Beta-Casp"/>
    <property type="match status" value="1"/>
</dbReference>
<comment type="caution">
    <text evidence="4">The sequence shown here is derived from an EMBL/GenBank/DDBJ whole genome shotgun (WGS) entry which is preliminary data.</text>
</comment>
<dbReference type="SUPFAM" id="SSF56281">
    <property type="entry name" value="Metallo-hydrolase/oxidoreductase"/>
    <property type="match status" value="1"/>
</dbReference>
<accession>A0ABX9XHV9</accession>
<evidence type="ECO:0000256" key="1">
    <source>
        <dbReference type="ARBA" id="ARBA00022801"/>
    </source>
</evidence>
<dbReference type="PANTHER" id="PTHR11203:SF37">
    <property type="entry name" value="INTEGRATOR COMPLEX SUBUNIT 11"/>
    <property type="match status" value="1"/>
</dbReference>
<dbReference type="EMBL" id="RKKU01000032">
    <property type="protein sequence ID" value="ROZ81214.1"/>
    <property type="molecule type" value="Genomic_DNA"/>
</dbReference>
<sequence>MRVTYPWIQHHGAVNGVTGSCHQLWLTEDDSLLIDCGLFQGAETSNGGAGQNSLAIEFALATVHALIATHVHVDHIGRLPWLLAAGFDQPIHCTEPSALLMPTVLEDAFKVGISRDAALSERYVKKVSGYLQGHPYKEWVTVLERPDLVCRIRFQRAGHILGSAYIECDLHYPLQQRRRRIVFSGDLGAPHAPMLPAPKPPHAADVVVLESTYGDRLHESRRNRRARLQKILERALADGGSVIIPAFSIGRTQELLYELEGITHGNQAWQQIPVILDAPLATRFTKLYRELKPWWNAEALKRVVQGHQPLAFKQLLTVTTHAQHMTMVNRLAHTRQPAIVITGSGMCTAGRVINYLKAMLGDARHNVVFVGYQARGTPGHVIQQYGPQHGYVELEGERYTINAGVHTLGGYSAHADQKGLVGFITGMKRWPEEVRLVHGDDQAKATLASELQRRAKAQAKPLRVVIAT</sequence>
<dbReference type="RefSeq" id="WP_123891128.1">
    <property type="nucleotide sequence ID" value="NZ_RKKU01000032.1"/>
</dbReference>
<organism evidence="4 5">
    <name type="scientific">Pseudomonas neustonica</name>
    <dbReference type="NCBI Taxonomy" id="2487346"/>
    <lineage>
        <taxon>Bacteria</taxon>
        <taxon>Pseudomonadati</taxon>
        <taxon>Pseudomonadota</taxon>
        <taxon>Gammaproteobacteria</taxon>
        <taxon>Pseudomonadales</taxon>
        <taxon>Pseudomonadaceae</taxon>
        <taxon>Pseudomonas</taxon>
    </lineage>
</organism>
<evidence type="ECO:0000313" key="5">
    <source>
        <dbReference type="Proteomes" id="UP000275199"/>
    </source>
</evidence>
<proteinExistence type="predicted"/>
<evidence type="ECO:0000259" key="3">
    <source>
        <dbReference type="SMART" id="SM01027"/>
    </source>
</evidence>
<dbReference type="InterPro" id="IPR001279">
    <property type="entry name" value="Metallo-B-lactamas"/>
</dbReference>
<name>A0ABX9XHV9_9PSED</name>
<reference evidence="4 5" key="1">
    <citation type="submission" date="2018-11" db="EMBL/GenBank/DDBJ databases">
        <authorList>
            <person name="Jang G.I."/>
            <person name="Hwang C.Y."/>
        </authorList>
    </citation>
    <scope>NUCLEOTIDE SEQUENCE [LARGE SCALE GENOMIC DNA]</scope>
    <source>
        <strain evidence="4 5">SSM26</strain>
    </source>
</reference>
<keyword evidence="5" id="KW-1185">Reference proteome</keyword>
<dbReference type="SMART" id="SM00849">
    <property type="entry name" value="Lactamase_B"/>
    <property type="match status" value="1"/>
</dbReference>
<evidence type="ECO:0000313" key="4">
    <source>
        <dbReference type="EMBL" id="ROZ81214.1"/>
    </source>
</evidence>
<dbReference type="Gene3D" id="3.60.15.10">
    <property type="entry name" value="Ribonuclease Z/Hydroxyacylglutathione hydrolase-like"/>
    <property type="match status" value="1"/>
</dbReference>
<dbReference type="Pfam" id="PF00753">
    <property type="entry name" value="Lactamase_B"/>
    <property type="match status" value="1"/>
</dbReference>
<dbReference type="InterPro" id="IPR036866">
    <property type="entry name" value="RibonucZ/Hydroxyglut_hydro"/>
</dbReference>
<keyword evidence="1" id="KW-0378">Hydrolase</keyword>
<dbReference type="InterPro" id="IPR022712">
    <property type="entry name" value="Beta_Casp"/>
</dbReference>
<evidence type="ECO:0000259" key="2">
    <source>
        <dbReference type="SMART" id="SM00849"/>
    </source>
</evidence>
<dbReference type="InterPro" id="IPR011108">
    <property type="entry name" value="RMMBL"/>
</dbReference>